<proteinExistence type="predicted"/>
<organism evidence="1 2">
    <name type="scientific">Thermothielavioides terrestris</name>
    <dbReference type="NCBI Taxonomy" id="2587410"/>
    <lineage>
        <taxon>Eukaryota</taxon>
        <taxon>Fungi</taxon>
        <taxon>Dikarya</taxon>
        <taxon>Ascomycota</taxon>
        <taxon>Pezizomycotina</taxon>
        <taxon>Sordariomycetes</taxon>
        <taxon>Sordariomycetidae</taxon>
        <taxon>Sordariales</taxon>
        <taxon>Chaetomiaceae</taxon>
        <taxon>Thermothielavioides</taxon>
    </lineage>
</organism>
<evidence type="ECO:0000313" key="1">
    <source>
        <dbReference type="EMBL" id="SPQ21747.1"/>
    </source>
</evidence>
<sequence>MTKDKETTRRIR</sequence>
<name>A0A446BGU9_9PEZI</name>
<gene>
    <name evidence="1" type="ORF">TT172_LOCUS4166</name>
</gene>
<evidence type="ECO:0000313" key="2">
    <source>
        <dbReference type="Proteomes" id="UP000289323"/>
    </source>
</evidence>
<dbReference type="EMBL" id="OUUZ01000008">
    <property type="protein sequence ID" value="SPQ21747.1"/>
    <property type="molecule type" value="Genomic_DNA"/>
</dbReference>
<dbReference type="Proteomes" id="UP000289323">
    <property type="component" value="Unassembled WGS sequence"/>
</dbReference>
<accession>A0A446BGU9</accession>
<reference evidence="1 2" key="1">
    <citation type="submission" date="2018-04" db="EMBL/GenBank/DDBJ databases">
        <authorList>
            <person name="Huttner S."/>
            <person name="Dainat J."/>
        </authorList>
    </citation>
    <scope>NUCLEOTIDE SEQUENCE [LARGE SCALE GENOMIC DNA]</scope>
</reference>
<protein>
    <submittedName>
        <fullName evidence="1">95e65889-092f-4ad1-89bd-fa1041a8575d</fullName>
    </submittedName>
</protein>